<accession>A0A8X6TUL2</accession>
<feature type="non-terminal residue" evidence="2">
    <location>
        <position position="42"/>
    </location>
</feature>
<dbReference type="EMBL" id="BMAW01056401">
    <property type="protein sequence ID" value="GFT05688.1"/>
    <property type="molecule type" value="Genomic_DNA"/>
</dbReference>
<evidence type="ECO:0000313" key="1">
    <source>
        <dbReference type="EMBL" id="GFT05688.1"/>
    </source>
</evidence>
<evidence type="ECO:0000313" key="4">
    <source>
        <dbReference type="Proteomes" id="UP000887013"/>
    </source>
</evidence>
<keyword evidence="4" id="KW-1185">Reference proteome</keyword>
<protein>
    <submittedName>
        <fullName evidence="2">Uncharacterized protein</fullName>
    </submittedName>
</protein>
<dbReference type="Proteomes" id="UP000887013">
    <property type="component" value="Unassembled WGS sequence"/>
</dbReference>
<evidence type="ECO:0000313" key="2">
    <source>
        <dbReference type="EMBL" id="GFT57994.1"/>
    </source>
</evidence>
<dbReference type="EMBL" id="BMAW01018337">
    <property type="protein sequence ID" value="GFT57994.1"/>
    <property type="molecule type" value="Genomic_DNA"/>
</dbReference>
<comment type="caution">
    <text evidence="2">The sequence shown here is derived from an EMBL/GenBank/DDBJ whole genome shotgun (WGS) entry which is preliminary data.</text>
</comment>
<sequence>MSLCDKPRSGRPHALDDKVLQMAIEEVNSLTSIITINYLQYV</sequence>
<evidence type="ECO:0000313" key="3">
    <source>
        <dbReference type="EMBL" id="GFU34080.1"/>
    </source>
</evidence>
<dbReference type="EMBL" id="BMAW01130220">
    <property type="protein sequence ID" value="GFU34080.1"/>
    <property type="molecule type" value="Genomic_DNA"/>
</dbReference>
<proteinExistence type="predicted"/>
<organism evidence="2 4">
    <name type="scientific">Nephila pilipes</name>
    <name type="common">Giant wood spider</name>
    <name type="synonym">Nephila maculata</name>
    <dbReference type="NCBI Taxonomy" id="299642"/>
    <lineage>
        <taxon>Eukaryota</taxon>
        <taxon>Metazoa</taxon>
        <taxon>Ecdysozoa</taxon>
        <taxon>Arthropoda</taxon>
        <taxon>Chelicerata</taxon>
        <taxon>Arachnida</taxon>
        <taxon>Araneae</taxon>
        <taxon>Araneomorphae</taxon>
        <taxon>Entelegynae</taxon>
        <taxon>Araneoidea</taxon>
        <taxon>Nephilidae</taxon>
        <taxon>Nephila</taxon>
    </lineage>
</organism>
<dbReference type="AlphaFoldDB" id="A0A8X6TUL2"/>
<name>A0A8X6TUL2_NEPPI</name>
<reference evidence="2" key="1">
    <citation type="submission" date="2020-08" db="EMBL/GenBank/DDBJ databases">
        <title>Multicomponent nature underlies the extraordinary mechanical properties of spider dragline silk.</title>
        <authorList>
            <person name="Kono N."/>
            <person name="Nakamura H."/>
            <person name="Mori M."/>
            <person name="Yoshida Y."/>
            <person name="Ohtoshi R."/>
            <person name="Malay A.D."/>
            <person name="Moran D.A.P."/>
            <person name="Tomita M."/>
            <person name="Numata K."/>
            <person name="Arakawa K."/>
        </authorList>
    </citation>
    <scope>NUCLEOTIDE SEQUENCE</scope>
</reference>
<gene>
    <name evidence="1" type="ORF">NPIL_301461</name>
    <name evidence="3" type="ORF">NPIL_521681</name>
    <name evidence="2" type="ORF">NPIL_654641</name>
</gene>